<dbReference type="SUPFAM" id="SSF50475">
    <property type="entry name" value="FMN-binding split barrel"/>
    <property type="match status" value="1"/>
</dbReference>
<dbReference type="OrthoDB" id="9790331at2"/>
<dbReference type="InterPro" id="IPR012349">
    <property type="entry name" value="Split_barrel_FMN-bd"/>
</dbReference>
<dbReference type="NCBIfam" id="TIGR04025">
    <property type="entry name" value="PPOX_FMN_DR2398"/>
    <property type="match status" value="1"/>
</dbReference>
<reference evidence="3" key="1">
    <citation type="submission" date="2016-10" db="EMBL/GenBank/DDBJ databases">
        <authorList>
            <person name="Varghese N."/>
            <person name="Submissions S."/>
        </authorList>
    </citation>
    <scope>NUCLEOTIDE SEQUENCE [LARGE SCALE GENOMIC DNA]</scope>
    <source>
        <strain evidence="3">DSM 44268</strain>
    </source>
</reference>
<dbReference type="PANTHER" id="PTHR42815">
    <property type="entry name" value="FAD-BINDING, PUTATIVE (AFU_ORTHOLOGUE AFUA_6G07600)-RELATED"/>
    <property type="match status" value="1"/>
</dbReference>
<dbReference type="Pfam" id="PF01243">
    <property type="entry name" value="PNPOx_N"/>
    <property type="match status" value="1"/>
</dbReference>
<dbReference type="Gene3D" id="2.30.110.10">
    <property type="entry name" value="Electron Transport, Fmn-binding Protein, Chain A"/>
    <property type="match status" value="1"/>
</dbReference>
<dbReference type="RefSeq" id="WP_091767587.1">
    <property type="nucleotide sequence ID" value="NZ_FNBT01000005.1"/>
</dbReference>
<evidence type="ECO:0000313" key="2">
    <source>
        <dbReference type="EMBL" id="SDF61802.1"/>
    </source>
</evidence>
<dbReference type="Proteomes" id="UP000199406">
    <property type="component" value="Unassembled WGS sequence"/>
</dbReference>
<dbReference type="InterPro" id="IPR011576">
    <property type="entry name" value="Pyridox_Oxase_N"/>
</dbReference>
<dbReference type="AlphaFoldDB" id="A0A1G7MJ69"/>
<proteinExistence type="predicted"/>
<gene>
    <name evidence="2" type="ORF">SAMN05660662_2762</name>
</gene>
<sequence length="211" mass="23040">MDAVTAPDAQPTDPDGRAVVDGYRAPGGLVLDKVIDHLDPHCREFIAHSPFATLATADPEGWPEISPRGGDRGFVHVLDEHRLALPDRPGNNRVDSLRNLAANPRAALMFFVPGVDQTLRVYGTTSLVRHEDLGVDLTEFGRAPLSVLVLHVRKAFFQCPKSVMRSGLWDPAQRVAPGTLTPFGRVIKDHCALESDLPDDATIWADLAQEL</sequence>
<name>A0A1G7MJ69_9ACTN</name>
<dbReference type="EMBL" id="FNBT01000005">
    <property type="protein sequence ID" value="SDF61802.1"/>
    <property type="molecule type" value="Genomic_DNA"/>
</dbReference>
<organism evidence="2 3">
    <name type="scientific">Blastococcus aurantiacus</name>
    <dbReference type="NCBI Taxonomy" id="1550231"/>
    <lineage>
        <taxon>Bacteria</taxon>
        <taxon>Bacillati</taxon>
        <taxon>Actinomycetota</taxon>
        <taxon>Actinomycetes</taxon>
        <taxon>Geodermatophilales</taxon>
        <taxon>Geodermatophilaceae</taxon>
        <taxon>Blastococcus</taxon>
    </lineage>
</organism>
<evidence type="ECO:0000259" key="1">
    <source>
        <dbReference type="Pfam" id="PF01243"/>
    </source>
</evidence>
<feature type="domain" description="Pyridoxamine 5'-phosphate oxidase N-terminal" evidence="1">
    <location>
        <begin position="38"/>
        <end position="159"/>
    </location>
</feature>
<dbReference type="STRING" id="1550231.SAMN05660662_2762"/>
<dbReference type="PANTHER" id="PTHR42815:SF2">
    <property type="entry name" value="FAD-BINDING, PUTATIVE (AFU_ORTHOLOGUE AFUA_6G07600)-RELATED"/>
    <property type="match status" value="1"/>
</dbReference>
<evidence type="ECO:0000313" key="3">
    <source>
        <dbReference type="Proteomes" id="UP000199406"/>
    </source>
</evidence>
<keyword evidence="3" id="KW-1185">Reference proteome</keyword>
<protein>
    <recommendedName>
        <fullName evidence="1">Pyridoxamine 5'-phosphate oxidase N-terminal domain-containing protein</fullName>
    </recommendedName>
</protein>
<accession>A0A1G7MJ69</accession>
<dbReference type="InterPro" id="IPR024029">
    <property type="entry name" value="Pyridox_Oxase_FMN-dep"/>
</dbReference>